<feature type="compositionally biased region" description="Basic and acidic residues" evidence="1">
    <location>
        <begin position="63"/>
        <end position="79"/>
    </location>
</feature>
<name>A0A0F9BXP1_9ZZZZ</name>
<evidence type="ECO:0000256" key="1">
    <source>
        <dbReference type="SAM" id="MobiDB-lite"/>
    </source>
</evidence>
<reference evidence="2" key="1">
    <citation type="journal article" date="2015" name="Nature">
        <title>Complex archaea that bridge the gap between prokaryotes and eukaryotes.</title>
        <authorList>
            <person name="Spang A."/>
            <person name="Saw J.H."/>
            <person name="Jorgensen S.L."/>
            <person name="Zaremba-Niedzwiedzka K."/>
            <person name="Martijn J."/>
            <person name="Lind A.E."/>
            <person name="van Eijk R."/>
            <person name="Schleper C."/>
            <person name="Guy L."/>
            <person name="Ettema T.J."/>
        </authorList>
    </citation>
    <scope>NUCLEOTIDE SEQUENCE</scope>
</reference>
<proteinExistence type="predicted"/>
<gene>
    <name evidence="2" type="ORF">LCGC14_2393100</name>
</gene>
<sequence>MTKENRERGYKHLRDLEHNYVALPGRDHDLEKTDVLKGRAKISADEMLKKHPELSQLDEDKSEPEVKPKEEEHGKKRKR</sequence>
<organism evidence="2">
    <name type="scientific">marine sediment metagenome</name>
    <dbReference type="NCBI Taxonomy" id="412755"/>
    <lineage>
        <taxon>unclassified sequences</taxon>
        <taxon>metagenomes</taxon>
        <taxon>ecological metagenomes</taxon>
    </lineage>
</organism>
<dbReference type="EMBL" id="LAZR01035756">
    <property type="protein sequence ID" value="KKL26659.1"/>
    <property type="molecule type" value="Genomic_DNA"/>
</dbReference>
<comment type="caution">
    <text evidence="2">The sequence shown here is derived from an EMBL/GenBank/DDBJ whole genome shotgun (WGS) entry which is preliminary data.</text>
</comment>
<protein>
    <submittedName>
        <fullName evidence="2">Uncharacterized protein</fullName>
    </submittedName>
</protein>
<dbReference type="AlphaFoldDB" id="A0A0F9BXP1"/>
<accession>A0A0F9BXP1</accession>
<feature type="compositionally biased region" description="Basic and acidic residues" evidence="1">
    <location>
        <begin position="43"/>
        <end position="53"/>
    </location>
</feature>
<feature type="region of interest" description="Disordered" evidence="1">
    <location>
        <begin position="43"/>
        <end position="79"/>
    </location>
</feature>
<evidence type="ECO:0000313" key="2">
    <source>
        <dbReference type="EMBL" id="KKL26659.1"/>
    </source>
</evidence>